<name>A0AAI9X2H0_PENTH</name>
<keyword evidence="2" id="KW-1185">Reference proteome</keyword>
<protein>
    <submittedName>
        <fullName evidence="1">Uncharacterized protein</fullName>
    </submittedName>
</protein>
<reference evidence="1" key="1">
    <citation type="submission" date="2015-06" db="EMBL/GenBank/DDBJ databases">
        <authorList>
            <person name="Nguyen H."/>
        </authorList>
    </citation>
    <scope>NUCLEOTIDE SEQUENCE</scope>
    <source>
        <strain evidence="1">DAOM 180753</strain>
    </source>
</reference>
<dbReference type="EMBL" id="LACB01000747">
    <property type="protein sequence ID" value="KAJ9481556.1"/>
    <property type="molecule type" value="Genomic_DNA"/>
</dbReference>
<comment type="caution">
    <text evidence="1">The sequence shown here is derived from an EMBL/GenBank/DDBJ whole genome shotgun (WGS) entry which is preliminary data.</text>
</comment>
<sequence length="154" mass="17557">LGPCACACLVAQCHWAYTDPDRRELLFHQLFGLSGHLETKFSVNVVMYPLYWLTWLSLVTTQSTPACVWFSSAVFYLLHALVLTGWRSCPCSFHLSLTQPHGLVFLVSCPVPSFGVVSRDPMVASYWTARIYTNKDNHWLSESFYGVRHHSIKE</sequence>
<evidence type="ECO:0000313" key="2">
    <source>
        <dbReference type="Proteomes" id="UP001227192"/>
    </source>
</evidence>
<evidence type="ECO:0000313" key="1">
    <source>
        <dbReference type="EMBL" id="KAJ9481556.1"/>
    </source>
</evidence>
<organism evidence="1 2">
    <name type="scientific">Penicillium thymicola</name>
    <dbReference type="NCBI Taxonomy" id="293382"/>
    <lineage>
        <taxon>Eukaryota</taxon>
        <taxon>Fungi</taxon>
        <taxon>Dikarya</taxon>
        <taxon>Ascomycota</taxon>
        <taxon>Pezizomycotina</taxon>
        <taxon>Eurotiomycetes</taxon>
        <taxon>Eurotiomycetidae</taxon>
        <taxon>Eurotiales</taxon>
        <taxon>Aspergillaceae</taxon>
        <taxon>Penicillium</taxon>
    </lineage>
</organism>
<proteinExistence type="predicted"/>
<reference evidence="1" key="2">
    <citation type="journal article" date="2016" name="Fungal Biol.">
        <title>Ochratoxin A production by Penicillium thymicola.</title>
        <authorList>
            <person name="Nguyen H.D.T."/>
            <person name="McMullin D.R."/>
            <person name="Ponomareva E."/>
            <person name="Riley R."/>
            <person name="Pomraning K.R."/>
            <person name="Baker S.E."/>
            <person name="Seifert K.A."/>
        </authorList>
    </citation>
    <scope>NUCLEOTIDE SEQUENCE</scope>
    <source>
        <strain evidence="1">DAOM 180753</strain>
    </source>
</reference>
<dbReference type="AlphaFoldDB" id="A0AAI9X2H0"/>
<gene>
    <name evidence="1" type="ORF">VN97_g11915</name>
</gene>
<accession>A0AAI9X2H0</accession>
<feature type="non-terminal residue" evidence="1">
    <location>
        <position position="1"/>
    </location>
</feature>
<dbReference type="Proteomes" id="UP001227192">
    <property type="component" value="Unassembled WGS sequence"/>
</dbReference>